<name>A0ACB1A5D8_MELEN</name>
<organism evidence="1 2">
    <name type="scientific">Meloidogyne enterolobii</name>
    <name type="common">Root-knot nematode worm</name>
    <name type="synonym">Meloidogyne mayaguensis</name>
    <dbReference type="NCBI Taxonomy" id="390850"/>
    <lineage>
        <taxon>Eukaryota</taxon>
        <taxon>Metazoa</taxon>
        <taxon>Ecdysozoa</taxon>
        <taxon>Nematoda</taxon>
        <taxon>Chromadorea</taxon>
        <taxon>Rhabditida</taxon>
        <taxon>Tylenchina</taxon>
        <taxon>Tylenchomorpha</taxon>
        <taxon>Tylenchoidea</taxon>
        <taxon>Meloidogynidae</taxon>
        <taxon>Meloidogyninae</taxon>
        <taxon>Meloidogyne</taxon>
    </lineage>
</organism>
<dbReference type="Proteomes" id="UP001497535">
    <property type="component" value="Unassembled WGS sequence"/>
</dbReference>
<sequence length="839" mass="95513">MPKRGSSFYLTETKNSADSSSNGNGHKTGKNSTNKNIEFSGWLYKWTNYVKGYRKRWFLIDSMGNLKYYRNSSDVNGPSRGSIKMEEASVRSDQHDGLNMIITVPFSPNLHLRAINDLDRSKWLKALENAKHFAIKRVSSLEDDENETEKFLSKTLELKEYPLGDFEGMNKELNELAAKFSNELEGFLHFAVGHLNAADAKKCVAKANSVKILRDGTLKLTDQLLTKYKKECESLCRLAHSQNEKHQELQRQYEILARQHQQLEGEALRLSARVADESSKNTGGSLSYMTALGGPSPPLLKNQAEEEEEDQFQDATDTLPEEKNKFDFFEENFEGGGSEGNGGGGGGGWSEKSSSFCFDEEEIEMVNKGVNVAVANNSTKNKLNEVVGSNSSLKSQNNNLDLSKCKIILPDQQNSTIYQENTQPIVVSNLPILKRRSKIPPKPESYGLNLWSIMKNCIGKELTRIPLPASFFSFKVNFNEPLSMLQRITEDLEYSYLLDRASEKLDISERLAYTAAFAISVYSATAKRTTKPFNPLLGETFEFDRRADLGWRSLTEQVSHHPPAAAMHTEGVNWELSQEFMVASRFRGKYMSVIPTGYTQIKFKDEKANFIFQKVTTTVHNIIVGKLWIDNHGTMNIVNHVSGERANIKFHSYSYFSSDQPRKVEGIILDKKGNARFYIFGYWDSYLNIALINNQKNQQGKVLIETGEPKRIWTVKEPLGDSSMFNFTKLAIEMNEPDDQVAPTDSRFRPDQRLMENGDWDGANDRKNELEDKQRKTRRKAEAEAERAIANNQQPPEYQACWFQKVQDTNTGSVIHTIRGNEYWECKEKKDWSRCPNIY</sequence>
<protein>
    <submittedName>
        <fullName evidence="1">Uncharacterized protein</fullName>
    </submittedName>
</protein>
<accession>A0ACB1A5D8</accession>
<reference evidence="1" key="1">
    <citation type="submission" date="2023-11" db="EMBL/GenBank/DDBJ databases">
        <authorList>
            <person name="Poullet M."/>
        </authorList>
    </citation>
    <scope>NUCLEOTIDE SEQUENCE</scope>
    <source>
        <strain evidence="1">E1834</strain>
    </source>
</reference>
<evidence type="ECO:0000313" key="1">
    <source>
        <dbReference type="EMBL" id="CAK5086676.1"/>
    </source>
</evidence>
<gene>
    <name evidence="1" type="ORF">MENTE1834_LOCUS34189</name>
</gene>
<keyword evidence="2" id="KW-1185">Reference proteome</keyword>
<comment type="caution">
    <text evidence="1">The sequence shown here is derived from an EMBL/GenBank/DDBJ whole genome shotgun (WGS) entry which is preliminary data.</text>
</comment>
<evidence type="ECO:0000313" key="2">
    <source>
        <dbReference type="Proteomes" id="UP001497535"/>
    </source>
</evidence>
<proteinExistence type="predicted"/>
<dbReference type="EMBL" id="CAVMJV010000061">
    <property type="protein sequence ID" value="CAK5086676.1"/>
    <property type="molecule type" value="Genomic_DNA"/>
</dbReference>